<dbReference type="AlphaFoldDB" id="A0A383R4T8"/>
<keyword evidence="3 11" id="KW-0633">Potassium transport</keyword>
<dbReference type="RefSeq" id="WP_138184609.1">
    <property type="nucleotide sequence ID" value="NZ_LS992241.1"/>
</dbReference>
<dbReference type="PIRSF" id="PIRSF001296">
    <property type="entry name" value="K_ATPase_KdpC"/>
    <property type="match status" value="1"/>
</dbReference>
<evidence type="ECO:0000256" key="6">
    <source>
        <dbReference type="ARBA" id="ARBA00022840"/>
    </source>
</evidence>
<dbReference type="GO" id="GO:0008556">
    <property type="term" value="F:P-type potassium transmembrane transporter activity"/>
    <property type="evidence" value="ECO:0007669"/>
    <property type="project" value="InterPro"/>
</dbReference>
<comment type="similarity">
    <text evidence="11">Belongs to the KdpC family.</text>
</comment>
<dbReference type="Proteomes" id="UP000304148">
    <property type="component" value="Chromosome"/>
</dbReference>
<accession>A0A383R4T8</accession>
<comment type="function">
    <text evidence="11">Part of the high-affinity ATP-driven potassium transport (or Kdp) system, which catalyzes the hydrolysis of ATP coupled with the electrogenic transport of potassium into the cytoplasm. This subunit acts as a catalytic chaperone that increases the ATP-binding affinity of the ATP-hydrolyzing subunit KdpB by the formation of a transient KdpB/KdpC/ATP ternary complex.</text>
</comment>
<dbReference type="GO" id="GO:0005524">
    <property type="term" value="F:ATP binding"/>
    <property type="evidence" value="ECO:0007669"/>
    <property type="project" value="UniProtKB-UniRule"/>
</dbReference>
<evidence type="ECO:0000313" key="13">
    <source>
        <dbReference type="Proteomes" id="UP000304148"/>
    </source>
</evidence>
<evidence type="ECO:0000256" key="2">
    <source>
        <dbReference type="ARBA" id="ARBA00022475"/>
    </source>
</evidence>
<evidence type="ECO:0000256" key="7">
    <source>
        <dbReference type="ARBA" id="ARBA00022958"/>
    </source>
</evidence>
<dbReference type="GO" id="GO:0016787">
    <property type="term" value="F:hydrolase activity"/>
    <property type="evidence" value="ECO:0007669"/>
    <property type="project" value="UniProtKB-KW"/>
</dbReference>
<keyword evidence="8 11" id="KW-1133">Transmembrane helix</keyword>
<evidence type="ECO:0000256" key="11">
    <source>
        <dbReference type="HAMAP-Rule" id="MF_00276"/>
    </source>
</evidence>
<dbReference type="EMBL" id="LS992241">
    <property type="protein sequence ID" value="SYX82167.1"/>
    <property type="molecule type" value="Genomic_DNA"/>
</dbReference>
<protein>
    <recommendedName>
        <fullName evidence="11">Potassium-transporting ATPase KdpC subunit</fullName>
    </recommendedName>
    <alternativeName>
        <fullName evidence="11">ATP phosphohydrolase [potassium-transporting] C chain</fullName>
    </alternativeName>
    <alternativeName>
        <fullName evidence="11">Potassium-binding and translocating subunit C</fullName>
    </alternativeName>
    <alternativeName>
        <fullName evidence="11">Potassium-translocating ATPase C chain</fullName>
    </alternativeName>
</protein>
<keyword evidence="4 11" id="KW-0812">Transmembrane</keyword>
<keyword evidence="9 11" id="KW-0406">Ion transport</keyword>
<keyword evidence="1 11" id="KW-0813">Transport</keyword>
<evidence type="ECO:0000256" key="1">
    <source>
        <dbReference type="ARBA" id="ARBA00022448"/>
    </source>
</evidence>
<reference evidence="13" key="1">
    <citation type="submission" date="2018-08" db="EMBL/GenBank/DDBJ databases">
        <authorList>
            <person name="Chevrot R."/>
        </authorList>
    </citation>
    <scope>NUCLEOTIDE SEQUENCE [LARGE SCALE GENOMIC DNA]</scope>
</reference>
<keyword evidence="10 11" id="KW-0472">Membrane</keyword>
<dbReference type="PANTHER" id="PTHR30042:SF2">
    <property type="entry name" value="POTASSIUM-TRANSPORTING ATPASE KDPC SUBUNIT"/>
    <property type="match status" value="1"/>
</dbReference>
<dbReference type="NCBIfam" id="NF001454">
    <property type="entry name" value="PRK00315.1"/>
    <property type="match status" value="1"/>
</dbReference>
<evidence type="ECO:0000256" key="4">
    <source>
        <dbReference type="ARBA" id="ARBA00022692"/>
    </source>
</evidence>
<keyword evidence="2 11" id="KW-1003">Cell membrane</keyword>
<dbReference type="PANTHER" id="PTHR30042">
    <property type="entry name" value="POTASSIUM-TRANSPORTING ATPASE C CHAIN"/>
    <property type="match status" value="1"/>
</dbReference>
<name>A0A383R4T8_PAEAL</name>
<dbReference type="HAMAP" id="MF_00276">
    <property type="entry name" value="KdpC"/>
    <property type="match status" value="1"/>
</dbReference>
<sequence>MTERMNIGGAMVRTTIGLLLLCGLAYPFAMTGLAQAVMPNQANGSMVYNEKGQLLGSKLIGQTFTEPQYFHGRISSIGNDAAGSGSPNYSPSNPALKERVEKSVEEWGKENPDADVKLIPQDLLTNSASGLDPHITLEAARVQLPRVAKASGISQERLEQLITKYTEGRDLGVFGQQRVNVLLLNLEVQREMKG</sequence>
<proteinExistence type="inferred from homology"/>
<keyword evidence="6 11" id="KW-0067">ATP-binding</keyword>
<dbReference type="Pfam" id="PF02669">
    <property type="entry name" value="KdpC"/>
    <property type="match status" value="1"/>
</dbReference>
<keyword evidence="7 11" id="KW-0630">Potassium</keyword>
<organism evidence="12 13">
    <name type="scientific">Paenibacillus alvei</name>
    <name type="common">Bacillus alvei</name>
    <dbReference type="NCBI Taxonomy" id="44250"/>
    <lineage>
        <taxon>Bacteria</taxon>
        <taxon>Bacillati</taxon>
        <taxon>Bacillota</taxon>
        <taxon>Bacilli</taxon>
        <taxon>Bacillales</taxon>
        <taxon>Paenibacillaceae</taxon>
        <taxon>Paenibacillus</taxon>
    </lineage>
</organism>
<evidence type="ECO:0000313" key="12">
    <source>
        <dbReference type="EMBL" id="SYX82167.1"/>
    </source>
</evidence>
<dbReference type="GO" id="GO:0005886">
    <property type="term" value="C:plasma membrane"/>
    <property type="evidence" value="ECO:0007669"/>
    <property type="project" value="UniProtKB-SubCell"/>
</dbReference>
<keyword evidence="5 11" id="KW-0547">Nucleotide-binding</keyword>
<evidence type="ECO:0000256" key="3">
    <source>
        <dbReference type="ARBA" id="ARBA00022538"/>
    </source>
</evidence>
<dbReference type="InterPro" id="IPR003820">
    <property type="entry name" value="KdpC"/>
</dbReference>
<evidence type="ECO:0000256" key="5">
    <source>
        <dbReference type="ARBA" id="ARBA00022741"/>
    </source>
</evidence>
<comment type="subunit">
    <text evidence="11">The system is composed of three essential subunits: KdpA, KdpB and KdpC.</text>
</comment>
<dbReference type="NCBIfam" id="TIGR00681">
    <property type="entry name" value="kdpC"/>
    <property type="match status" value="1"/>
</dbReference>
<comment type="subcellular location">
    <subcellularLocation>
        <location evidence="11">Cell membrane</location>
        <topology evidence="11">Single-pass membrane protein</topology>
    </subcellularLocation>
</comment>
<gene>
    <name evidence="11 12" type="primary">kdpC</name>
    <name evidence="12" type="ORF">PBLR_10587</name>
</gene>
<evidence type="ECO:0000256" key="8">
    <source>
        <dbReference type="ARBA" id="ARBA00022989"/>
    </source>
</evidence>
<evidence type="ECO:0000256" key="9">
    <source>
        <dbReference type="ARBA" id="ARBA00023065"/>
    </source>
</evidence>
<evidence type="ECO:0000256" key="10">
    <source>
        <dbReference type="ARBA" id="ARBA00023136"/>
    </source>
</evidence>
<keyword evidence="12" id="KW-0378">Hydrolase</keyword>